<sequence length="144" mass="15442">MKSDVVSSCFLLDVFIAALQAAVCAYINETGEERRSKAKGFKCFFGRRDPHVLPLIDSLIIPAQASAGESQGRLGDSQTAAGVVPTLPLLHCVQPLTGPVWYGCLRGMTGPFKHARGRTLTAVGAAPHPERIRQSRLARRSSVG</sequence>
<feature type="compositionally biased region" description="Basic residues" evidence="1">
    <location>
        <begin position="134"/>
        <end position="144"/>
    </location>
</feature>
<gene>
    <name evidence="3" type="ORF">SKAU_G00039410</name>
</gene>
<dbReference type="Proteomes" id="UP001152622">
    <property type="component" value="Chromosome 1"/>
</dbReference>
<accession>A0A9Q1GH07</accession>
<evidence type="ECO:0000256" key="1">
    <source>
        <dbReference type="SAM" id="MobiDB-lite"/>
    </source>
</evidence>
<evidence type="ECO:0008006" key="5">
    <source>
        <dbReference type="Google" id="ProtNLM"/>
    </source>
</evidence>
<comment type="caution">
    <text evidence="3">The sequence shown here is derived from an EMBL/GenBank/DDBJ whole genome shotgun (WGS) entry which is preliminary data.</text>
</comment>
<feature type="region of interest" description="Disordered" evidence="1">
    <location>
        <begin position="125"/>
        <end position="144"/>
    </location>
</feature>
<keyword evidence="2" id="KW-0732">Signal</keyword>
<reference evidence="3" key="1">
    <citation type="journal article" date="2023" name="Science">
        <title>Genome structures resolve the early diversification of teleost fishes.</title>
        <authorList>
            <person name="Parey E."/>
            <person name="Louis A."/>
            <person name="Montfort J."/>
            <person name="Bouchez O."/>
            <person name="Roques C."/>
            <person name="Iampietro C."/>
            <person name="Lluch J."/>
            <person name="Castinel A."/>
            <person name="Donnadieu C."/>
            <person name="Desvignes T."/>
            <person name="Floi Bucao C."/>
            <person name="Jouanno E."/>
            <person name="Wen M."/>
            <person name="Mejri S."/>
            <person name="Dirks R."/>
            <person name="Jansen H."/>
            <person name="Henkel C."/>
            <person name="Chen W.J."/>
            <person name="Zahm M."/>
            <person name="Cabau C."/>
            <person name="Klopp C."/>
            <person name="Thompson A.W."/>
            <person name="Robinson-Rechavi M."/>
            <person name="Braasch I."/>
            <person name="Lecointre G."/>
            <person name="Bobe J."/>
            <person name="Postlethwait J.H."/>
            <person name="Berthelot C."/>
            <person name="Roest Crollius H."/>
            <person name="Guiguen Y."/>
        </authorList>
    </citation>
    <scope>NUCLEOTIDE SEQUENCE</scope>
    <source>
        <strain evidence="3">WJC10195</strain>
    </source>
</reference>
<evidence type="ECO:0000256" key="2">
    <source>
        <dbReference type="SAM" id="SignalP"/>
    </source>
</evidence>
<evidence type="ECO:0000313" key="3">
    <source>
        <dbReference type="EMBL" id="KAJ8383163.1"/>
    </source>
</evidence>
<feature type="signal peptide" evidence="2">
    <location>
        <begin position="1"/>
        <end position="24"/>
    </location>
</feature>
<proteinExistence type="predicted"/>
<evidence type="ECO:0000313" key="4">
    <source>
        <dbReference type="Proteomes" id="UP001152622"/>
    </source>
</evidence>
<feature type="chain" id="PRO_5040504224" description="Secreted protein" evidence="2">
    <location>
        <begin position="25"/>
        <end position="144"/>
    </location>
</feature>
<dbReference type="AlphaFoldDB" id="A0A9Q1GH07"/>
<name>A0A9Q1GH07_SYNKA</name>
<protein>
    <recommendedName>
        <fullName evidence="5">Secreted protein</fullName>
    </recommendedName>
</protein>
<keyword evidence="4" id="KW-1185">Reference proteome</keyword>
<dbReference type="EMBL" id="JAINUF010000001">
    <property type="protein sequence ID" value="KAJ8383163.1"/>
    <property type="molecule type" value="Genomic_DNA"/>
</dbReference>
<organism evidence="3 4">
    <name type="scientific">Synaphobranchus kaupii</name>
    <name type="common">Kaup's arrowtooth eel</name>
    <dbReference type="NCBI Taxonomy" id="118154"/>
    <lineage>
        <taxon>Eukaryota</taxon>
        <taxon>Metazoa</taxon>
        <taxon>Chordata</taxon>
        <taxon>Craniata</taxon>
        <taxon>Vertebrata</taxon>
        <taxon>Euteleostomi</taxon>
        <taxon>Actinopterygii</taxon>
        <taxon>Neopterygii</taxon>
        <taxon>Teleostei</taxon>
        <taxon>Anguilliformes</taxon>
        <taxon>Synaphobranchidae</taxon>
        <taxon>Synaphobranchus</taxon>
    </lineage>
</organism>